<proteinExistence type="inferred from homology"/>
<accession>A0ABT0CC35</accession>
<dbReference type="Proteomes" id="UP000830835">
    <property type="component" value="Unassembled WGS sequence"/>
</dbReference>
<evidence type="ECO:0000256" key="4">
    <source>
        <dbReference type="ARBA" id="ARBA00022692"/>
    </source>
</evidence>
<comment type="subcellular location">
    <subcellularLocation>
        <location evidence="12">Cellular thylakoid membrane</location>
        <topology evidence="12">Single-pass membrane protein</topology>
    </subcellularLocation>
    <subcellularLocation>
        <location evidence="11">Endomembrane system</location>
        <topology evidence="11">Single-pass membrane protein</topology>
    </subcellularLocation>
</comment>
<evidence type="ECO:0000256" key="14">
    <source>
        <dbReference type="SAM" id="Coils"/>
    </source>
</evidence>
<dbReference type="PANTHER" id="PTHR33445">
    <property type="entry name" value="ATP SYNTHASE SUBUNIT B', CHLOROPLASTIC"/>
    <property type="match status" value="1"/>
</dbReference>
<dbReference type="EMBL" id="JAFIRA010000024">
    <property type="protein sequence ID" value="MCJ2543267.1"/>
    <property type="molecule type" value="Genomic_DNA"/>
</dbReference>
<comment type="subunit">
    <text evidence="12">F-type ATPases have 2 components, F(1) - the catalytic core - and F(0) - the membrane proton channel. F(1) has five subunits: alpha(3), beta(3), gamma(1), delta(1), epsilon(1). F(0) has four main subunits: a(1), b(1), b'(1) and c(10-14). The alpha and beta chains form an alternating ring which encloses part of the gamma chain. F(1) is attached to F(0) by a central stalk formed by the gamma and epsilon chains, while a peripheral stalk is formed by the delta, b and b' chains.</text>
</comment>
<evidence type="ECO:0000256" key="10">
    <source>
        <dbReference type="ARBA" id="ARBA00025198"/>
    </source>
</evidence>
<evidence type="ECO:0000256" key="5">
    <source>
        <dbReference type="ARBA" id="ARBA00022781"/>
    </source>
</evidence>
<protein>
    <recommendedName>
        <fullName evidence="12">ATP synthase subunit b'</fullName>
    </recommendedName>
    <alternativeName>
        <fullName evidence="12">ATP synthase F(0) sector subunit b'</fullName>
    </alternativeName>
    <alternativeName>
        <fullName evidence="12">ATPase subunit II</fullName>
    </alternativeName>
    <alternativeName>
        <fullName evidence="12">F-type ATPase subunit b'</fullName>
        <shortName evidence="12">F-ATPase subunit b'</shortName>
    </alternativeName>
</protein>
<keyword evidence="6 12" id="KW-1133">Transmembrane helix</keyword>
<dbReference type="InterPro" id="IPR034679">
    <property type="entry name" value="ATP_synth_b"/>
</dbReference>
<evidence type="ECO:0000256" key="7">
    <source>
        <dbReference type="ARBA" id="ARBA00023065"/>
    </source>
</evidence>
<gene>
    <name evidence="12" type="primary">atpF2</name>
    <name evidence="12" type="synonym">atpG</name>
    <name evidence="15" type="ORF">JX360_10160</name>
</gene>
<keyword evidence="3 12" id="KW-0138">CF(0)</keyword>
<comment type="similarity">
    <text evidence="1 12 13">Belongs to the ATPase B chain family.</text>
</comment>
<reference evidence="15" key="1">
    <citation type="submission" date="2021-02" db="EMBL/GenBank/DDBJ databases">
        <title>The CRISPR/cas machinery reduction and long-range gene transfer in the hot spring cyanobacterium Synechococcus.</title>
        <authorList>
            <person name="Dvorak P."/>
            <person name="Jahodarova E."/>
            <person name="Hasler P."/>
            <person name="Poulickova A."/>
        </authorList>
    </citation>
    <scope>NUCLEOTIDE SEQUENCE</scope>
    <source>
        <strain evidence="15">Rupite</strain>
    </source>
</reference>
<dbReference type="PANTHER" id="PTHR33445:SF2">
    <property type="entry name" value="ATP SYNTHASE SUBUNIT B', CHLOROPLASTIC"/>
    <property type="match status" value="1"/>
</dbReference>
<keyword evidence="12" id="KW-0793">Thylakoid</keyword>
<evidence type="ECO:0000256" key="11">
    <source>
        <dbReference type="ARBA" id="ARBA00037847"/>
    </source>
</evidence>
<dbReference type="HAMAP" id="MF_01398">
    <property type="entry name" value="ATP_synth_b_bprime"/>
    <property type="match status" value="1"/>
</dbReference>
<keyword evidence="2 12" id="KW-0813">Transport</keyword>
<comment type="caution">
    <text evidence="15">The sequence shown here is derived from an EMBL/GenBank/DDBJ whole genome shotgun (WGS) entry which is preliminary data.</text>
</comment>
<evidence type="ECO:0000256" key="2">
    <source>
        <dbReference type="ARBA" id="ARBA00022448"/>
    </source>
</evidence>
<keyword evidence="8 12" id="KW-0472">Membrane</keyword>
<keyword evidence="5 12" id="KW-0375">Hydrogen ion transport</keyword>
<dbReference type="CDD" id="cd06503">
    <property type="entry name" value="ATP-synt_Fo_b"/>
    <property type="match status" value="1"/>
</dbReference>
<evidence type="ECO:0000256" key="3">
    <source>
        <dbReference type="ARBA" id="ARBA00022547"/>
    </source>
</evidence>
<dbReference type="HAMAP" id="MF_01399">
    <property type="entry name" value="ATP_synth_bprime"/>
    <property type="match status" value="1"/>
</dbReference>
<keyword evidence="16" id="KW-1185">Reference proteome</keyword>
<evidence type="ECO:0000256" key="9">
    <source>
        <dbReference type="ARBA" id="ARBA00023310"/>
    </source>
</evidence>
<feature type="transmembrane region" description="Helical" evidence="12">
    <location>
        <begin position="22"/>
        <end position="43"/>
    </location>
</feature>
<keyword evidence="4 12" id="KW-0812">Transmembrane</keyword>
<comment type="function">
    <text evidence="10 12">F(1)F(0) ATP synthase produces ATP from ADP in the presence of a proton or sodium gradient. F-type ATPases consist of two structural domains, F(1) containing the extramembraneous catalytic core and F(0) containing the membrane proton channel, linked together by a central stalk and a peripheral stalk. During catalysis, ATP synthesis in the catalytic domain of F(1) is coupled via a rotary mechanism of the central stalk subunits to proton translocation.</text>
</comment>
<name>A0ABT0CC35_THEVL</name>
<dbReference type="RefSeq" id="WP_244350543.1">
    <property type="nucleotide sequence ID" value="NZ_JAFIRA010000024.1"/>
</dbReference>
<evidence type="ECO:0000256" key="12">
    <source>
        <dbReference type="HAMAP-Rule" id="MF_01399"/>
    </source>
</evidence>
<comment type="function">
    <text evidence="12">Component of the F(0) channel, it forms part of the peripheral stalk, linking F(1) to F(0). The b'-subunit is a diverged and duplicated form of b found in plants and photosynthetic bacteria.</text>
</comment>
<dbReference type="Pfam" id="PF00430">
    <property type="entry name" value="ATP-synt_B"/>
    <property type="match status" value="1"/>
</dbReference>
<sequence>MLSQTLLAAEVAEKGGLFDFDATLPLIAIQFLLLVAVLNALFYEPVTRTMDGRSDYIRTTQAEAQDRLDKVVALTRQYETEISQARLKAQQLIAEAEAAAARIRSEKLAVVQAELQEKLEAARVRVEEEKQAALSQLQQQVDAIAAQITQKLLGSTR</sequence>
<evidence type="ECO:0000313" key="16">
    <source>
        <dbReference type="Proteomes" id="UP000830835"/>
    </source>
</evidence>
<evidence type="ECO:0000256" key="1">
    <source>
        <dbReference type="ARBA" id="ARBA00005513"/>
    </source>
</evidence>
<evidence type="ECO:0000256" key="6">
    <source>
        <dbReference type="ARBA" id="ARBA00022989"/>
    </source>
</evidence>
<keyword evidence="7 12" id="KW-0406">Ion transport</keyword>
<keyword evidence="14" id="KW-0175">Coiled coil</keyword>
<dbReference type="InterPro" id="IPR002146">
    <property type="entry name" value="ATP_synth_b/b'su_bac/chlpt"/>
</dbReference>
<organism evidence="15 16">
    <name type="scientific">Thermostichus vulcanus str. 'Rupite'</name>
    <dbReference type="NCBI Taxonomy" id="2813851"/>
    <lineage>
        <taxon>Bacteria</taxon>
        <taxon>Bacillati</taxon>
        <taxon>Cyanobacteriota</taxon>
        <taxon>Cyanophyceae</taxon>
        <taxon>Thermostichales</taxon>
        <taxon>Thermostichaceae</taxon>
        <taxon>Thermostichus</taxon>
    </lineage>
</organism>
<keyword evidence="9 12" id="KW-0066">ATP synthesis</keyword>
<evidence type="ECO:0000256" key="8">
    <source>
        <dbReference type="ARBA" id="ARBA00023136"/>
    </source>
</evidence>
<evidence type="ECO:0000256" key="13">
    <source>
        <dbReference type="RuleBase" id="RU003848"/>
    </source>
</evidence>
<evidence type="ECO:0000313" key="15">
    <source>
        <dbReference type="EMBL" id="MCJ2543267.1"/>
    </source>
</evidence>
<dbReference type="NCBIfam" id="NF005607">
    <property type="entry name" value="PRK07353.1"/>
    <property type="match status" value="1"/>
</dbReference>
<dbReference type="InterPro" id="IPR050059">
    <property type="entry name" value="ATP_synthase_B_chain"/>
</dbReference>
<feature type="coiled-coil region" evidence="14">
    <location>
        <begin position="75"/>
        <end position="147"/>
    </location>
</feature>